<gene>
    <name evidence="2" type="ORF">AWB98_18055</name>
    <name evidence="1" type="ORF">BN970_04605</name>
</gene>
<dbReference type="AlphaFoldDB" id="A0A0U1DS58"/>
<name>A0A0U1DS58_9MYCO</name>
<dbReference type="EMBL" id="CTEF01000003">
    <property type="protein sequence ID" value="CQD20045.1"/>
    <property type="molecule type" value="Genomic_DNA"/>
</dbReference>
<proteinExistence type="predicted"/>
<keyword evidence="4" id="KW-1185">Reference proteome</keyword>
<dbReference type="GeneID" id="44297377"/>
<dbReference type="Proteomes" id="UP000182227">
    <property type="component" value="Unassembled WGS sequence"/>
</dbReference>
<protein>
    <submittedName>
        <fullName evidence="1">Uncharacterized protein</fullName>
    </submittedName>
</protein>
<organism evidence="1 3">
    <name type="scientific">Mycolicibacterium conceptionense</name>
    <dbReference type="NCBI Taxonomy" id="451644"/>
    <lineage>
        <taxon>Bacteria</taxon>
        <taxon>Bacillati</taxon>
        <taxon>Actinomycetota</taxon>
        <taxon>Actinomycetes</taxon>
        <taxon>Mycobacteriales</taxon>
        <taxon>Mycobacteriaceae</taxon>
        <taxon>Mycolicibacterium</taxon>
    </lineage>
</organism>
<reference evidence="2 4" key="2">
    <citation type="submission" date="2016-01" db="EMBL/GenBank/DDBJ databases">
        <title>The new phylogeny of the genus Mycobacterium.</title>
        <authorList>
            <person name="Tarcisio F."/>
            <person name="Conor M."/>
            <person name="Antonella G."/>
            <person name="Elisabetta G."/>
            <person name="Giulia F.S."/>
            <person name="Sara T."/>
            <person name="Anna F."/>
            <person name="Clotilde B."/>
            <person name="Roberto B."/>
            <person name="Veronica D.S."/>
            <person name="Fabio R."/>
            <person name="Monica P."/>
            <person name="Olivier J."/>
            <person name="Enrico T."/>
            <person name="Nicola S."/>
        </authorList>
    </citation>
    <scope>NUCLEOTIDE SEQUENCE [LARGE SCALE GENOMIC DNA]</scope>
    <source>
        <strain evidence="2 4">CCUG 50187</strain>
    </source>
</reference>
<accession>A0A0U1DS58</accession>
<dbReference type="EMBL" id="LQOP01000018">
    <property type="protein sequence ID" value="ORV25531.1"/>
    <property type="molecule type" value="Genomic_DNA"/>
</dbReference>
<dbReference type="Proteomes" id="UP000193811">
    <property type="component" value="Unassembled WGS sequence"/>
</dbReference>
<reference evidence="1 3" key="1">
    <citation type="submission" date="2015-03" db="EMBL/GenBank/DDBJ databases">
        <authorList>
            <person name="Murphy D."/>
        </authorList>
    </citation>
    <scope>NUCLEOTIDE SEQUENCE [LARGE SCALE GENOMIC DNA]</scope>
    <source>
        <strain evidence="1 3">D16</strain>
    </source>
</reference>
<evidence type="ECO:0000313" key="3">
    <source>
        <dbReference type="Proteomes" id="UP000182227"/>
    </source>
</evidence>
<evidence type="ECO:0000313" key="2">
    <source>
        <dbReference type="EMBL" id="ORV25531.1"/>
    </source>
</evidence>
<evidence type="ECO:0000313" key="4">
    <source>
        <dbReference type="Proteomes" id="UP000193811"/>
    </source>
</evidence>
<sequence length="104" mass="11661">MAKILGTFAAISRYQLKRLFDSQLDPAVPDKFERLHACRLPEDEPWPKLYEVIADAREPVFATYPSDGIPSACGHTMKVFLPQPFDSDHPKACPDCIQALSEAE</sequence>
<dbReference type="RefSeq" id="WP_085141230.1">
    <property type="nucleotide sequence ID" value="NZ_JACKVA010000016.1"/>
</dbReference>
<evidence type="ECO:0000313" key="1">
    <source>
        <dbReference type="EMBL" id="CQD20045.1"/>
    </source>
</evidence>